<evidence type="ECO:0000256" key="1">
    <source>
        <dbReference type="SAM" id="MobiDB-lite"/>
    </source>
</evidence>
<comment type="caution">
    <text evidence="4">The sequence shown here is derived from an EMBL/GenBank/DDBJ whole genome shotgun (WGS) entry which is preliminary data.</text>
</comment>
<evidence type="ECO:0000256" key="2">
    <source>
        <dbReference type="SAM" id="Phobius"/>
    </source>
</evidence>
<reference evidence="4 5" key="1">
    <citation type="submission" date="2012-02" db="EMBL/GenBank/DDBJ databases">
        <title>Whole genome shotgun sequence of Mobilicoccus pelagius NBRC 104925.</title>
        <authorList>
            <person name="Yoshida Y."/>
            <person name="Hosoyama A."/>
            <person name="Tsuchikane K."/>
            <person name="Katsumata H."/>
            <person name="Yamazaki S."/>
            <person name="Fujita N."/>
        </authorList>
    </citation>
    <scope>NUCLEOTIDE SEQUENCE [LARGE SCALE GENOMIC DNA]</scope>
    <source>
        <strain evidence="4 5">NBRC 104925</strain>
    </source>
</reference>
<dbReference type="STRING" id="1089455.MOPEL_099_00140"/>
<dbReference type="InterPro" id="IPR025403">
    <property type="entry name" value="TgpA-like_C"/>
</dbReference>
<evidence type="ECO:0000313" key="5">
    <source>
        <dbReference type="Proteomes" id="UP000004367"/>
    </source>
</evidence>
<sequence length="252" mass="26102">MTPTTTTVTASVGAVVVAALLDAAGFRPVAATPAPPGAEEARRALSEELTDPRYVRSWWGLIQQWIRERLALPQGDTDLASVLAPALVLLGLLLVGGVVALLLRRRRRPTEPATASVFGDTAPLTAAEHREQARAHLAAGRHEAAVVAAFRAMTAAAVVRHEVRDAPDLTAHEVGRALTHAHPAQADAVRRADRTFAAVRYGGATADADTARDVLATADTLDDAPAAASSSTGRTDSVGGASSTRPDGGGPR</sequence>
<dbReference type="Pfam" id="PF13559">
    <property type="entry name" value="DUF4129"/>
    <property type="match status" value="1"/>
</dbReference>
<feature type="transmembrane region" description="Helical" evidence="2">
    <location>
        <begin position="82"/>
        <end position="103"/>
    </location>
</feature>
<evidence type="ECO:0000313" key="4">
    <source>
        <dbReference type="EMBL" id="GAB49214.1"/>
    </source>
</evidence>
<keyword evidence="2" id="KW-0812">Transmembrane</keyword>
<name>H5UU06_9MICO</name>
<dbReference type="Proteomes" id="UP000004367">
    <property type="component" value="Unassembled WGS sequence"/>
</dbReference>
<feature type="region of interest" description="Disordered" evidence="1">
    <location>
        <begin position="222"/>
        <end position="252"/>
    </location>
</feature>
<protein>
    <recommendedName>
        <fullName evidence="3">Protein-glutamine gamma-glutamyltransferase-like C-terminal domain-containing protein</fullName>
    </recommendedName>
</protein>
<feature type="domain" description="Protein-glutamine gamma-glutamyltransferase-like C-terminal" evidence="3">
    <location>
        <begin position="149"/>
        <end position="216"/>
    </location>
</feature>
<dbReference type="RefSeq" id="WP_009483111.1">
    <property type="nucleotide sequence ID" value="NZ_BAFE01000076.1"/>
</dbReference>
<gene>
    <name evidence="4" type="ORF">MOPEL_099_00140</name>
</gene>
<accession>H5UU06</accession>
<dbReference type="EMBL" id="BAFE01000076">
    <property type="protein sequence ID" value="GAB49214.1"/>
    <property type="molecule type" value="Genomic_DNA"/>
</dbReference>
<evidence type="ECO:0000259" key="3">
    <source>
        <dbReference type="Pfam" id="PF13559"/>
    </source>
</evidence>
<dbReference type="AlphaFoldDB" id="H5UU06"/>
<feature type="compositionally biased region" description="Polar residues" evidence="1">
    <location>
        <begin position="229"/>
        <end position="245"/>
    </location>
</feature>
<keyword evidence="5" id="KW-1185">Reference proteome</keyword>
<proteinExistence type="predicted"/>
<keyword evidence="2" id="KW-1133">Transmembrane helix</keyword>
<keyword evidence="2" id="KW-0472">Membrane</keyword>
<organism evidence="4 5">
    <name type="scientific">Mobilicoccus pelagius NBRC 104925</name>
    <dbReference type="NCBI Taxonomy" id="1089455"/>
    <lineage>
        <taxon>Bacteria</taxon>
        <taxon>Bacillati</taxon>
        <taxon>Actinomycetota</taxon>
        <taxon>Actinomycetes</taxon>
        <taxon>Micrococcales</taxon>
        <taxon>Dermatophilaceae</taxon>
        <taxon>Mobilicoccus</taxon>
    </lineage>
</organism>